<dbReference type="Pfam" id="PF24883">
    <property type="entry name" value="NPHP3_N"/>
    <property type="match status" value="1"/>
</dbReference>
<dbReference type="PROSITE" id="PS50088">
    <property type="entry name" value="ANK_REPEAT"/>
    <property type="match status" value="5"/>
</dbReference>
<evidence type="ECO:0000256" key="1">
    <source>
        <dbReference type="ARBA" id="ARBA00022737"/>
    </source>
</evidence>
<dbReference type="SUPFAM" id="SSF53167">
    <property type="entry name" value="Purine and uridine phosphorylases"/>
    <property type="match status" value="1"/>
</dbReference>
<dbReference type="InterPro" id="IPR035994">
    <property type="entry name" value="Nucleoside_phosphorylase_sf"/>
</dbReference>
<keyword evidence="2 3" id="KW-0040">ANK repeat</keyword>
<dbReference type="SUPFAM" id="SSF52540">
    <property type="entry name" value="P-loop containing nucleoside triphosphate hydrolases"/>
    <property type="match status" value="1"/>
</dbReference>
<sequence>MKKIEALLAKKREGVYVKGPDVSEYKVAILCALRDEIVAICSFLEEKYDPESIDVEERDFNRYKLGKLAGRYVVVVQMPETGKSSAAATATHLGRTFQQIKLLLMVGIGGGIPVREDRIHVHVGDVVVSRSSGKFGAVFEHDKGKAHSGGRFEPTSHLNKPPQFAISIANDLDEELSKIPDLLDEMIKIGLENLIEEDKPRFRRPSKSLDRLYKSSFPHPVKGKSCTEVCDEAHVESWHHRDREVARAHLGLISSGDLVVKDEAKRDKLAALGVRCVEMEAAGLMDTLPSFIIRGISDYADSHKFAKNEWHGFASMSAAAYAYLFIKRLRPTDTKTAMTLKEILDGVHELNDDFKRAQIKAKTEEILNRSSTTNMTKMERVHQHLADQSTKGTGTWFLKHPKYIDWKENEHKLLYCSGVPGTGKSVLTASVIDDLRETITKKDQQFGFAFFYCRRLQGHDFEGSIAFLSCMLSQFIQNVKRPLDCIIDPESLRTASTQRLKDILIRVIKGFQRSFIIVDALDEWHDDAYTRSEFIEMLLELRQQTECSVFVTSRNLSSITELLEKEPRMDCIKVSANHSDMRAYLSKKLERCPTLREKPTASQGDKNTESVSLLNECIETLIQHSNEMFLLTRLRAEKLLLMASRYEIKQSLNKVKAGLDGSTSLTDAYEDIVKRIRETGYWDSIQRLCQWVMYARRPMTLTEIRHGLRVTSDDTDFDREKHIDEEILLSNNAGLLEMTKDGFISFVHVTAQTYLEEKGLVSKLIADASLAISCVTYIAFRTFEIGPSENWDSFNSKKESYALYVYASRYWGPHAAAFSFNYKGLCEEEKRNHSKNYEDLKHVLKRFLLQTKSVRASIQAYQLSKRPVANSLIEGENGGLKGHPAFYKPRKALGIHLAAIYGLEDMVMFLRKAGAQSLSISDDQGHTPLLHAAWRGHQKLAIQIIPCITKNQLNKRNSRGETPLIVASIQGHVSVVKLLLDTDGVKIGAKDKKKKTALAWAAQNGHKDVVAQLFQKSGSTIINEVDSDGLTPLARASAQGHMEMVSFLLEATLKDPTRSSFARSLNYALLKASQNGRFEIVEMLLDRAKTAINANWRHTNGHHSALWLATKNRHRDIIKLLVIKGGADCKLEDNRRVSPLLLAWQSGDEDLVSFFLANGLPKSDRWPFLQFLLQRDPHNKKIAESVFQNVELDLNMRSGGETPVTWALENDMKSSMKLVLDQEVDINAVDDRWCSPLLIATLKGDEHMVGTILQRSEVDMNMRSKEGLTPLLAALHNGNKSIAQILLHSNKADAAVVDDVGRTSLHVAASKGFFDIVDLLLQNKEVDINAIDLNGNTPLFLAIDGGYRRVVCRLIDTDGLDFRLRNRSGRSALLQVIEKGRKDIAEDLCKKSDELLDMKSPGGRNALFIALDQGRNDIVKMLLQISKESDKLLDSRDSWNRNVLHAAVERGRRASLSLLLDRCREQCFSECDANGDIPLHLAVKNKRKDLVEMLIKEGKARASLLRKDKEGLTPFCLAVAQRDYQITKVIHDHLVRTDDTKAANMRDARRQTPLARAISTKCRTIIQLLSKSPIIEKAPRDRRGRRR</sequence>
<feature type="domain" description="Nephrocystin 3-like N-terminal" evidence="5">
    <location>
        <begin position="392"/>
        <end position="554"/>
    </location>
</feature>
<dbReference type="SUPFAM" id="SSF48403">
    <property type="entry name" value="Ankyrin repeat"/>
    <property type="match status" value="2"/>
</dbReference>
<name>A0AA35MIS6_9HYPO</name>
<accession>A0AA35MIS6</accession>
<dbReference type="GO" id="GO:0003824">
    <property type="term" value="F:catalytic activity"/>
    <property type="evidence" value="ECO:0007669"/>
    <property type="project" value="InterPro"/>
</dbReference>
<gene>
    <name evidence="6" type="ORF">CCHLO57077_00008631</name>
</gene>
<evidence type="ECO:0000313" key="6">
    <source>
        <dbReference type="EMBL" id="CAI6097430.1"/>
    </source>
</evidence>
<dbReference type="PROSITE" id="PS50297">
    <property type="entry name" value="ANK_REP_REGION"/>
    <property type="match status" value="4"/>
</dbReference>
<dbReference type="InterPro" id="IPR000845">
    <property type="entry name" value="Nucleoside_phosphorylase_d"/>
</dbReference>
<dbReference type="InterPro" id="IPR027417">
    <property type="entry name" value="P-loop_NTPase"/>
</dbReference>
<evidence type="ECO:0000256" key="3">
    <source>
        <dbReference type="PROSITE-ProRule" id="PRU00023"/>
    </source>
</evidence>
<reference evidence="6" key="1">
    <citation type="submission" date="2023-01" db="EMBL/GenBank/DDBJ databases">
        <authorList>
            <person name="Piombo E."/>
        </authorList>
    </citation>
    <scope>NUCLEOTIDE SEQUENCE</scope>
</reference>
<dbReference type="PANTHER" id="PTHR24198:SF165">
    <property type="entry name" value="ANKYRIN REPEAT-CONTAINING PROTEIN-RELATED"/>
    <property type="match status" value="1"/>
</dbReference>
<comment type="caution">
    <text evidence="6">The sequence shown here is derived from an EMBL/GenBank/DDBJ whole genome shotgun (WGS) entry which is preliminary data.</text>
</comment>
<dbReference type="Pfam" id="PF01048">
    <property type="entry name" value="PNP_UDP_1"/>
    <property type="match status" value="1"/>
</dbReference>
<dbReference type="GO" id="GO:0009116">
    <property type="term" value="P:nucleoside metabolic process"/>
    <property type="evidence" value="ECO:0007669"/>
    <property type="project" value="InterPro"/>
</dbReference>
<dbReference type="EMBL" id="CABFNP030001292">
    <property type="protein sequence ID" value="CAI6097430.1"/>
    <property type="molecule type" value="Genomic_DNA"/>
</dbReference>
<evidence type="ECO:0000313" key="7">
    <source>
        <dbReference type="Proteomes" id="UP001160390"/>
    </source>
</evidence>
<dbReference type="Gene3D" id="1.25.40.20">
    <property type="entry name" value="Ankyrin repeat-containing domain"/>
    <property type="match status" value="5"/>
</dbReference>
<feature type="repeat" description="ANK" evidence="3">
    <location>
        <begin position="1300"/>
        <end position="1323"/>
    </location>
</feature>
<dbReference type="PANTHER" id="PTHR24198">
    <property type="entry name" value="ANKYRIN REPEAT AND PROTEIN KINASE DOMAIN-CONTAINING PROTEIN"/>
    <property type="match status" value="1"/>
</dbReference>
<feature type="repeat" description="ANK" evidence="3">
    <location>
        <begin position="1028"/>
        <end position="1050"/>
    </location>
</feature>
<keyword evidence="1" id="KW-0677">Repeat</keyword>
<dbReference type="InterPro" id="IPR002110">
    <property type="entry name" value="Ankyrin_rpt"/>
</dbReference>
<organism evidence="6 7">
    <name type="scientific">Clonostachys chloroleuca</name>
    <dbReference type="NCBI Taxonomy" id="1926264"/>
    <lineage>
        <taxon>Eukaryota</taxon>
        <taxon>Fungi</taxon>
        <taxon>Dikarya</taxon>
        <taxon>Ascomycota</taxon>
        <taxon>Pezizomycotina</taxon>
        <taxon>Sordariomycetes</taxon>
        <taxon>Hypocreomycetidae</taxon>
        <taxon>Hypocreales</taxon>
        <taxon>Bionectriaceae</taxon>
        <taxon>Clonostachys</taxon>
    </lineage>
</organism>
<protein>
    <submittedName>
        <fullName evidence="6">Uncharacterized protein</fullName>
    </submittedName>
</protein>
<dbReference type="Gene3D" id="3.40.50.1580">
    <property type="entry name" value="Nucleoside phosphorylase domain"/>
    <property type="match status" value="1"/>
</dbReference>
<feature type="repeat" description="ANK" evidence="3">
    <location>
        <begin position="1334"/>
        <end position="1367"/>
    </location>
</feature>
<evidence type="ECO:0000259" key="5">
    <source>
        <dbReference type="Pfam" id="PF24883"/>
    </source>
</evidence>
<dbReference type="Proteomes" id="UP001160390">
    <property type="component" value="Unassembled WGS sequence"/>
</dbReference>
<dbReference type="SMART" id="SM00248">
    <property type="entry name" value="ANK"/>
    <property type="match status" value="18"/>
</dbReference>
<feature type="domain" description="Nucleoside phosphorylase" evidence="4">
    <location>
        <begin position="26"/>
        <end position="315"/>
    </location>
</feature>
<feature type="repeat" description="ANK" evidence="3">
    <location>
        <begin position="959"/>
        <end position="981"/>
    </location>
</feature>
<evidence type="ECO:0000259" key="4">
    <source>
        <dbReference type="Pfam" id="PF01048"/>
    </source>
</evidence>
<dbReference type="InterPro" id="IPR056884">
    <property type="entry name" value="NPHP3-like_N"/>
</dbReference>
<proteinExistence type="predicted"/>
<dbReference type="Pfam" id="PF12796">
    <property type="entry name" value="Ank_2"/>
    <property type="match status" value="5"/>
</dbReference>
<feature type="repeat" description="ANK" evidence="3">
    <location>
        <begin position="1474"/>
        <end position="1498"/>
    </location>
</feature>
<dbReference type="InterPro" id="IPR036770">
    <property type="entry name" value="Ankyrin_rpt-contain_sf"/>
</dbReference>
<keyword evidence="7" id="KW-1185">Reference proteome</keyword>
<dbReference type="Gene3D" id="3.40.50.300">
    <property type="entry name" value="P-loop containing nucleotide triphosphate hydrolases"/>
    <property type="match status" value="1"/>
</dbReference>
<evidence type="ECO:0000256" key="2">
    <source>
        <dbReference type="ARBA" id="ARBA00023043"/>
    </source>
</evidence>